<comment type="caution">
    <text evidence="3">The sequence shown here is derived from an EMBL/GenBank/DDBJ whole genome shotgun (WGS) entry which is preliminary data.</text>
</comment>
<feature type="signal peptide" evidence="1">
    <location>
        <begin position="1"/>
        <end position="26"/>
    </location>
</feature>
<dbReference type="PROSITE" id="PS51257">
    <property type="entry name" value="PROKAR_LIPOPROTEIN"/>
    <property type="match status" value="1"/>
</dbReference>
<dbReference type="AlphaFoldDB" id="A0A933GM54"/>
<dbReference type="PROSITE" id="PS51352">
    <property type="entry name" value="THIOREDOXIN_2"/>
    <property type="match status" value="1"/>
</dbReference>
<reference evidence="3" key="1">
    <citation type="submission" date="2020-07" db="EMBL/GenBank/DDBJ databases">
        <title>Huge and variable diversity of episymbiotic CPR bacteria and DPANN archaea in groundwater ecosystems.</title>
        <authorList>
            <person name="He C.Y."/>
            <person name="Keren R."/>
            <person name="Whittaker M."/>
            <person name="Farag I.F."/>
            <person name="Doudna J."/>
            <person name="Cate J.H.D."/>
            <person name="Banfield J.F."/>
        </authorList>
    </citation>
    <scope>NUCLEOTIDE SEQUENCE</scope>
    <source>
        <strain evidence="3">NC_groundwater_1482_Ag_S-0.65um_47_24</strain>
    </source>
</reference>
<evidence type="ECO:0000313" key="4">
    <source>
        <dbReference type="Proteomes" id="UP000772181"/>
    </source>
</evidence>
<dbReference type="SUPFAM" id="SSF52833">
    <property type="entry name" value="Thioredoxin-like"/>
    <property type="match status" value="1"/>
</dbReference>
<name>A0A933GM54_UNCTE</name>
<feature type="domain" description="Thioredoxin" evidence="2">
    <location>
        <begin position="38"/>
        <end position="184"/>
    </location>
</feature>
<evidence type="ECO:0000259" key="2">
    <source>
        <dbReference type="PROSITE" id="PS51352"/>
    </source>
</evidence>
<dbReference type="PANTHER" id="PTHR42852">
    <property type="entry name" value="THIOL:DISULFIDE INTERCHANGE PROTEIN DSBE"/>
    <property type="match status" value="1"/>
</dbReference>
<dbReference type="InterPro" id="IPR036249">
    <property type="entry name" value="Thioredoxin-like_sf"/>
</dbReference>
<sequence>MRFVFHLYGVKINTFFVILMSLSVLAFSCAPRPSGPAQTPDQTWLNIPLKDVRTDKQFKLSDFKGKVVLLETMAVWCTTCVRQQIEIKKVDSRFRDEVVSISLDIDPNENEAILQKHALNNGFDWYWAVSSTAMSQQLERAFGNAILNPPSTPMVIIDRNQSPHLLRFGVKSAEELVREIEKYR</sequence>
<protein>
    <submittedName>
        <fullName evidence="3">Redoxin family protein</fullName>
    </submittedName>
</protein>
<feature type="chain" id="PRO_5036882224" evidence="1">
    <location>
        <begin position="27"/>
        <end position="184"/>
    </location>
</feature>
<dbReference type="EMBL" id="JACQWF010000089">
    <property type="protein sequence ID" value="MBI4595115.1"/>
    <property type="molecule type" value="Genomic_DNA"/>
</dbReference>
<dbReference type="InterPro" id="IPR013740">
    <property type="entry name" value="Redoxin"/>
</dbReference>
<evidence type="ECO:0000256" key="1">
    <source>
        <dbReference type="SAM" id="SignalP"/>
    </source>
</evidence>
<evidence type="ECO:0000313" key="3">
    <source>
        <dbReference type="EMBL" id="MBI4595115.1"/>
    </source>
</evidence>
<dbReference type="GO" id="GO:0016491">
    <property type="term" value="F:oxidoreductase activity"/>
    <property type="evidence" value="ECO:0007669"/>
    <property type="project" value="InterPro"/>
</dbReference>
<gene>
    <name evidence="3" type="ORF">HY730_01925</name>
</gene>
<dbReference type="PANTHER" id="PTHR42852:SF13">
    <property type="entry name" value="PROTEIN DIPZ"/>
    <property type="match status" value="1"/>
</dbReference>
<dbReference type="InterPro" id="IPR013766">
    <property type="entry name" value="Thioredoxin_domain"/>
</dbReference>
<organism evidence="3 4">
    <name type="scientific">Tectimicrobiota bacterium</name>
    <dbReference type="NCBI Taxonomy" id="2528274"/>
    <lineage>
        <taxon>Bacteria</taxon>
        <taxon>Pseudomonadati</taxon>
        <taxon>Nitrospinota/Tectimicrobiota group</taxon>
        <taxon>Candidatus Tectimicrobiota</taxon>
    </lineage>
</organism>
<accession>A0A933GM54</accession>
<dbReference type="Proteomes" id="UP000772181">
    <property type="component" value="Unassembled WGS sequence"/>
</dbReference>
<dbReference type="InterPro" id="IPR050553">
    <property type="entry name" value="Thioredoxin_ResA/DsbE_sf"/>
</dbReference>
<keyword evidence="1" id="KW-0732">Signal</keyword>
<proteinExistence type="predicted"/>
<dbReference type="Pfam" id="PF08534">
    <property type="entry name" value="Redoxin"/>
    <property type="match status" value="1"/>
</dbReference>
<dbReference type="Gene3D" id="3.40.30.10">
    <property type="entry name" value="Glutaredoxin"/>
    <property type="match status" value="1"/>
</dbReference>